<dbReference type="InterPro" id="IPR011990">
    <property type="entry name" value="TPR-like_helical_dom_sf"/>
</dbReference>
<dbReference type="GO" id="GO:0016593">
    <property type="term" value="C:Cdc73/Paf1 complex"/>
    <property type="evidence" value="ECO:0007669"/>
    <property type="project" value="TreeGrafter"/>
</dbReference>
<feature type="non-terminal residue" evidence="3">
    <location>
        <position position="1"/>
    </location>
</feature>
<name>A0A382XS98_9ZZZZ</name>
<dbReference type="Pfam" id="PF14559">
    <property type="entry name" value="TPR_19"/>
    <property type="match status" value="2"/>
</dbReference>
<keyword evidence="2" id="KW-0802">TPR repeat</keyword>
<accession>A0A382XS98</accession>
<dbReference type="AlphaFoldDB" id="A0A382XS98"/>
<evidence type="ECO:0000256" key="1">
    <source>
        <dbReference type="ARBA" id="ARBA00022737"/>
    </source>
</evidence>
<dbReference type="InterPro" id="IPR019734">
    <property type="entry name" value="TPR_rpt"/>
</dbReference>
<keyword evidence="1" id="KW-0677">Repeat</keyword>
<dbReference type="PANTHER" id="PTHR14027">
    <property type="entry name" value="RNA POLYMERASE-ASSOCIATED PROTEIN CTR9"/>
    <property type="match status" value="1"/>
</dbReference>
<feature type="non-terminal residue" evidence="3">
    <location>
        <position position="268"/>
    </location>
</feature>
<dbReference type="PROSITE" id="PS50005">
    <property type="entry name" value="TPR"/>
    <property type="match status" value="3"/>
</dbReference>
<dbReference type="GO" id="GO:0000993">
    <property type="term" value="F:RNA polymerase II complex binding"/>
    <property type="evidence" value="ECO:0007669"/>
    <property type="project" value="TreeGrafter"/>
</dbReference>
<dbReference type="SMART" id="SM00028">
    <property type="entry name" value="TPR"/>
    <property type="match status" value="5"/>
</dbReference>
<evidence type="ECO:0000256" key="2">
    <source>
        <dbReference type="ARBA" id="ARBA00022803"/>
    </source>
</evidence>
<dbReference type="GO" id="GO:0006368">
    <property type="term" value="P:transcription elongation by RNA polymerase II"/>
    <property type="evidence" value="ECO:0007669"/>
    <property type="project" value="TreeGrafter"/>
</dbReference>
<reference evidence="3" key="1">
    <citation type="submission" date="2018-05" db="EMBL/GenBank/DDBJ databases">
        <authorList>
            <person name="Lanie J.A."/>
            <person name="Ng W.-L."/>
            <person name="Kazmierczak K.M."/>
            <person name="Andrzejewski T.M."/>
            <person name="Davidsen T.M."/>
            <person name="Wayne K.J."/>
            <person name="Tettelin H."/>
            <person name="Glass J.I."/>
            <person name="Rusch D."/>
            <person name="Podicherti R."/>
            <person name="Tsui H.-C.T."/>
            <person name="Winkler M.E."/>
        </authorList>
    </citation>
    <scope>NUCLEOTIDE SEQUENCE</scope>
</reference>
<dbReference type="Gene3D" id="1.25.40.10">
    <property type="entry name" value="Tetratricopeptide repeat domain"/>
    <property type="match status" value="1"/>
</dbReference>
<dbReference type="PANTHER" id="PTHR14027:SF2">
    <property type="entry name" value="RNA POLYMERASE-ASSOCIATED PROTEIN CTR9 HOMOLOG"/>
    <property type="match status" value="1"/>
</dbReference>
<sequence>QKAQARIHALSTQAQPANSIEGALERMRVTTDETIEGDASPAIADLLIETTLNAMEHEHEIPNEANTAEISQYLEQADHFLQANNTRAAMDELEKARKLDKANAEVITMLGSLRYQAEEYSEAHELFRSLTELRPADSQAYTQLAMAAFQLEHAEEFESSLGLALELDANNIEALRFLARVNLQQKRFVDAAMTYRRVIELAPEDTASLLALAMCLYQGGEREAARLVYERVLEIEPENAIAKNNLAAVAVGEDMAGRQKPIEVDKVL</sequence>
<dbReference type="InterPro" id="IPR031101">
    <property type="entry name" value="Ctr9"/>
</dbReference>
<protein>
    <submittedName>
        <fullName evidence="3">Uncharacterized protein</fullName>
    </submittedName>
</protein>
<dbReference type="GO" id="GO:0006355">
    <property type="term" value="P:regulation of DNA-templated transcription"/>
    <property type="evidence" value="ECO:0007669"/>
    <property type="project" value="InterPro"/>
</dbReference>
<dbReference type="SUPFAM" id="SSF48452">
    <property type="entry name" value="TPR-like"/>
    <property type="match status" value="1"/>
</dbReference>
<dbReference type="EMBL" id="UINC01170121">
    <property type="protein sequence ID" value="SVD74007.1"/>
    <property type="molecule type" value="Genomic_DNA"/>
</dbReference>
<proteinExistence type="predicted"/>
<evidence type="ECO:0000313" key="3">
    <source>
        <dbReference type="EMBL" id="SVD74007.1"/>
    </source>
</evidence>
<gene>
    <name evidence="3" type="ORF">METZ01_LOCUS426861</name>
</gene>
<organism evidence="3">
    <name type="scientific">marine metagenome</name>
    <dbReference type="NCBI Taxonomy" id="408172"/>
    <lineage>
        <taxon>unclassified sequences</taxon>
        <taxon>metagenomes</taxon>
        <taxon>ecological metagenomes</taxon>
    </lineage>
</organism>